<evidence type="ECO:0000313" key="7">
    <source>
        <dbReference type="Proteomes" id="UP001215956"/>
    </source>
</evidence>
<dbReference type="Gene3D" id="3.30.300.30">
    <property type="match status" value="1"/>
</dbReference>
<dbReference type="InterPro" id="IPR025110">
    <property type="entry name" value="AMP-bd_C"/>
</dbReference>
<dbReference type="Gene3D" id="3.30.70.20">
    <property type="match status" value="1"/>
</dbReference>
<feature type="domain" description="4Fe-4S ferredoxin-type" evidence="5">
    <location>
        <begin position="556"/>
        <end position="585"/>
    </location>
</feature>
<proteinExistence type="inferred from homology"/>
<keyword evidence="2" id="KW-0436">Ligase</keyword>
<dbReference type="SUPFAM" id="SSF56801">
    <property type="entry name" value="Acetyl-CoA synthetase-like"/>
    <property type="match status" value="1"/>
</dbReference>
<protein>
    <submittedName>
        <fullName evidence="6">AMP-binding protein</fullName>
    </submittedName>
</protein>
<dbReference type="Pfam" id="PF13193">
    <property type="entry name" value="AMP-binding_C"/>
    <property type="match status" value="1"/>
</dbReference>
<comment type="caution">
    <text evidence="6">The sequence shown here is derived from an EMBL/GenBank/DDBJ whole genome shotgun (WGS) entry which is preliminary data.</text>
</comment>
<keyword evidence="7" id="KW-1185">Reference proteome</keyword>
<feature type="domain" description="4Fe-4S ferredoxin-type" evidence="5">
    <location>
        <begin position="591"/>
        <end position="622"/>
    </location>
</feature>
<dbReference type="InterPro" id="IPR051087">
    <property type="entry name" value="Mitochondrial_ACSM"/>
</dbReference>
<dbReference type="RefSeq" id="WP_316968861.1">
    <property type="nucleotide sequence ID" value="NZ_JARFPL010000015.1"/>
</dbReference>
<dbReference type="PROSITE" id="PS51379">
    <property type="entry name" value="4FE4S_FER_2"/>
    <property type="match status" value="2"/>
</dbReference>
<dbReference type="Pfam" id="PF12838">
    <property type="entry name" value="Fer4_7"/>
    <property type="match status" value="1"/>
</dbReference>
<reference evidence="6 7" key="1">
    <citation type="submission" date="2023-03" db="EMBL/GenBank/DDBJ databases">
        <title>Whole genome sequencing of Methanotrichaceae archaeon M04Ac.</title>
        <authorList>
            <person name="Khomyakova M.A."/>
            <person name="Merkel A.Y."/>
            <person name="Slobodkin A.I."/>
        </authorList>
    </citation>
    <scope>NUCLEOTIDE SEQUENCE [LARGE SCALE GENOMIC DNA]</scope>
    <source>
        <strain evidence="6 7">M04Ac</strain>
    </source>
</reference>
<dbReference type="Proteomes" id="UP001215956">
    <property type="component" value="Unassembled WGS sequence"/>
</dbReference>
<keyword evidence="4" id="KW-0067">ATP-binding</keyword>
<dbReference type="EMBL" id="JARFPL010000015">
    <property type="protein sequence ID" value="MDF0593156.1"/>
    <property type="molecule type" value="Genomic_DNA"/>
</dbReference>
<evidence type="ECO:0000256" key="2">
    <source>
        <dbReference type="ARBA" id="ARBA00022598"/>
    </source>
</evidence>
<keyword evidence="3" id="KW-0547">Nucleotide-binding</keyword>
<dbReference type="PANTHER" id="PTHR43605">
    <property type="entry name" value="ACYL-COENZYME A SYNTHETASE"/>
    <property type="match status" value="1"/>
</dbReference>
<dbReference type="Pfam" id="PF00501">
    <property type="entry name" value="AMP-binding"/>
    <property type="match status" value="1"/>
</dbReference>
<accession>A0ABT5XEM7</accession>
<dbReference type="InterPro" id="IPR042099">
    <property type="entry name" value="ANL_N_sf"/>
</dbReference>
<evidence type="ECO:0000256" key="3">
    <source>
        <dbReference type="ARBA" id="ARBA00022741"/>
    </source>
</evidence>
<dbReference type="InterPro" id="IPR000873">
    <property type="entry name" value="AMP-dep_synth/lig_dom"/>
</dbReference>
<organism evidence="6 7">
    <name type="scientific">Candidatus Methanocrinis alkalitolerans</name>
    <dbReference type="NCBI Taxonomy" id="3033395"/>
    <lineage>
        <taxon>Archaea</taxon>
        <taxon>Methanobacteriati</taxon>
        <taxon>Methanobacteriota</taxon>
        <taxon>Stenosarchaea group</taxon>
        <taxon>Methanomicrobia</taxon>
        <taxon>Methanotrichales</taxon>
        <taxon>Methanotrichaceae</taxon>
        <taxon>Methanocrinis</taxon>
    </lineage>
</organism>
<dbReference type="InterPro" id="IPR045851">
    <property type="entry name" value="AMP-bd_C_sf"/>
</dbReference>
<evidence type="ECO:0000313" key="6">
    <source>
        <dbReference type="EMBL" id="MDF0593156.1"/>
    </source>
</evidence>
<dbReference type="InterPro" id="IPR017896">
    <property type="entry name" value="4Fe4S_Fe-S-bd"/>
</dbReference>
<dbReference type="PROSITE" id="PS00198">
    <property type="entry name" value="4FE4S_FER_1"/>
    <property type="match status" value="2"/>
</dbReference>
<comment type="similarity">
    <text evidence="1">Belongs to the ATP-dependent AMP-binding enzyme family.</text>
</comment>
<dbReference type="Gene3D" id="3.40.50.12780">
    <property type="entry name" value="N-terminal domain of ligase-like"/>
    <property type="match status" value="1"/>
</dbReference>
<dbReference type="SUPFAM" id="SSF54862">
    <property type="entry name" value="4Fe-4S ferredoxins"/>
    <property type="match status" value="1"/>
</dbReference>
<dbReference type="PANTHER" id="PTHR43605:SF10">
    <property type="entry name" value="ACYL-COA SYNTHETASE MEDIUM CHAIN FAMILY MEMBER 3"/>
    <property type="match status" value="1"/>
</dbReference>
<evidence type="ECO:0000256" key="4">
    <source>
        <dbReference type="ARBA" id="ARBA00022840"/>
    </source>
</evidence>
<evidence type="ECO:0000259" key="5">
    <source>
        <dbReference type="PROSITE" id="PS51379"/>
    </source>
</evidence>
<dbReference type="InterPro" id="IPR017900">
    <property type="entry name" value="4Fe4S_Fe_S_CS"/>
</dbReference>
<name>A0ABT5XEM7_9EURY</name>
<sequence length="630" mass="70602">MSSLLERFVSRTEFDSYEDFIENFKIKVPENFNFAFDVVDVYAKDDPDKVALVWCNDLGEERIITFGEMKRESDRAANFFLGRGIKKGKTVMLSLKSRYEFWICMIGLHKIGAVAIPATHMLKRKDIVYRIRRADLSMIISIAGEGVPEEVDGACDELGGAPVLKAFVGDGSRDGWLNLKGELEAASPEFERQTGDAATKNSDVLLAYFTSGTTGNPKMVNHDQTYPLGHILTAKFWQNVEDDGLHYTVADTGWGKAVWGKLYGQWIAGSAVFVYDYDRFDAGRMMEMAAKYKVTTFCAPPTIYRFMIKEDVSGYDFSTLRYAVTAGEPLNPTIYDRFLAATGLRLMEGFGQTETVVAIANYPWMDPKPGSMGKPSPGYNMVLVDKNDRICEVGEEGEIVIKTDGGRPPGLFVDYHLDPEKMRNTWHDDYYHTGDTAWVDEDGYFWFVGRADDIIKSSGYRVGPFEVESALLTHPAVLDCAITGVPDALRGQVVKATVVLTKGYVPSEELKAELQNHVKRITAPYKYPRIVEFADELPKTISGKIRRVEIREKDKPYPVINAIECKACERCIIACPANVLTLGEELNARGYRFAVYSGEGCIGCGNCYYTCPEPFAVEVHIPSKERFQED</sequence>
<evidence type="ECO:0000256" key="1">
    <source>
        <dbReference type="ARBA" id="ARBA00006432"/>
    </source>
</evidence>
<gene>
    <name evidence="6" type="ORF">P0O24_06120</name>
</gene>